<sequence>MRENLIGADRVAFFERVLTLAGDYGARGQVTISDTTKGLASKNSVKHETDVLLMALERFNYSIRGDLGIVIVARPSGGRTDEDKFLAECAELVTNGSDYAKFTNLATNVLTMPFQNSRLLQVADLVVSITTAMVAGHTEYAAPIFGPVRSTLRSDLGRIGGVGLKIHPDYSYVNLYHWLLGDEYFKRGSAGITLPMSGRPFSKDPSRY</sequence>
<evidence type="ECO:0000313" key="2">
    <source>
        <dbReference type="Proteomes" id="UP001235547"/>
    </source>
</evidence>
<accession>A0ABY8D3R3</accession>
<dbReference type="RefSeq" id="WP_280735695.1">
    <property type="nucleotide sequence ID" value="NZ_CP120368.1"/>
</dbReference>
<keyword evidence="2" id="KW-1185">Reference proteome</keyword>
<dbReference type="Proteomes" id="UP001235547">
    <property type="component" value="Chromosome 1"/>
</dbReference>
<protein>
    <submittedName>
        <fullName evidence="1">Uncharacterized protein</fullName>
    </submittedName>
</protein>
<proteinExistence type="predicted"/>
<evidence type="ECO:0000313" key="1">
    <source>
        <dbReference type="EMBL" id="WEX84777.1"/>
    </source>
</evidence>
<dbReference type="EMBL" id="CP120371">
    <property type="protein sequence ID" value="WEX84777.1"/>
    <property type="molecule type" value="Genomic_DNA"/>
</dbReference>
<gene>
    <name evidence="1" type="ORF">PYH38_003683</name>
</gene>
<reference evidence="1 2" key="1">
    <citation type="submission" date="2023-03" db="EMBL/GenBank/DDBJ databases">
        <authorList>
            <person name="Kaur S."/>
            <person name="Espinosa-Saiz D."/>
            <person name="Velazquez E."/>
            <person name="Menendez E."/>
            <person name="diCenzo G.C."/>
        </authorList>
    </citation>
    <scope>NUCLEOTIDE SEQUENCE [LARGE SCALE GENOMIC DNA]</scope>
    <source>
        <strain evidence="1 2">LMG 27395</strain>
    </source>
</reference>
<name>A0ABY8D3R3_9HYPH</name>
<organism evidence="1 2">
    <name type="scientific">Sinorhizobium numidicum</name>
    <dbReference type="NCBI Taxonomy" id="680248"/>
    <lineage>
        <taxon>Bacteria</taxon>
        <taxon>Pseudomonadati</taxon>
        <taxon>Pseudomonadota</taxon>
        <taxon>Alphaproteobacteria</taxon>
        <taxon>Hyphomicrobiales</taxon>
        <taxon>Rhizobiaceae</taxon>
        <taxon>Sinorhizobium/Ensifer group</taxon>
        <taxon>Sinorhizobium</taxon>
    </lineage>
</organism>